<dbReference type="PANTHER" id="PTHR33799">
    <property type="entry name" value="PTS PERMEASE-RELATED-RELATED"/>
    <property type="match status" value="1"/>
</dbReference>
<dbReference type="RefSeq" id="WP_115129557.1">
    <property type="nucleotide sequence ID" value="NZ_CP022601.1"/>
</dbReference>
<dbReference type="SUPFAM" id="SSF53062">
    <property type="entry name" value="PTS system fructose IIA component-like"/>
    <property type="match status" value="1"/>
</dbReference>
<evidence type="ECO:0000256" key="1">
    <source>
        <dbReference type="ARBA" id="ARBA00022679"/>
    </source>
</evidence>
<dbReference type="InterPro" id="IPR051471">
    <property type="entry name" value="Bacterial_PTS_sugar_comp"/>
</dbReference>
<dbReference type="GO" id="GO:0009401">
    <property type="term" value="P:phosphoenolpyruvate-dependent sugar phosphotransferase system"/>
    <property type="evidence" value="ECO:0007669"/>
    <property type="project" value="InterPro"/>
</dbReference>
<dbReference type="Gene3D" id="3.40.50.510">
    <property type="entry name" value="Phosphotransferase system, mannose-type IIA component"/>
    <property type="match status" value="1"/>
</dbReference>
<evidence type="ECO:0000313" key="4">
    <source>
        <dbReference type="Proteomes" id="UP000255411"/>
    </source>
</evidence>
<sequence>MKYLILVSHGGFAQGLKTSLAMFAEDKMDQVIALGLKNGSSVDDFAKECYQAVDHLTEEDTVIVLADIVGGSPLTTALTVLEEKGKLDTTVVLGGMNLPMALTSVVMKDALEGDDFVAAVLPEASAALQEFKVATTTDNDEDDDI</sequence>
<dbReference type="InterPro" id="IPR036662">
    <property type="entry name" value="PTS_EIIA_man-typ_sf"/>
</dbReference>
<gene>
    <name evidence="3" type="primary">levD</name>
    <name evidence="3" type="ORF">Sp14A_01740</name>
</gene>
<evidence type="ECO:0000313" key="3">
    <source>
        <dbReference type="EMBL" id="AXJ12129.1"/>
    </source>
</evidence>
<dbReference type="EMBL" id="CP022601">
    <property type="protein sequence ID" value="AXJ12129.1"/>
    <property type="molecule type" value="Genomic_DNA"/>
</dbReference>
<dbReference type="PROSITE" id="PS51096">
    <property type="entry name" value="PTS_EIIA_TYPE_4"/>
    <property type="match status" value="1"/>
</dbReference>
<feature type="domain" description="PTS EIIA type-4" evidence="2">
    <location>
        <begin position="1"/>
        <end position="128"/>
    </location>
</feature>
<dbReference type="Pfam" id="PF03610">
    <property type="entry name" value="EIIA-man"/>
    <property type="match status" value="1"/>
</dbReference>
<dbReference type="Proteomes" id="UP000255411">
    <property type="component" value="Chromosome"/>
</dbReference>
<dbReference type="GO" id="GO:0016740">
    <property type="term" value="F:transferase activity"/>
    <property type="evidence" value="ECO:0007669"/>
    <property type="project" value="UniProtKB-KW"/>
</dbReference>
<organism evidence="3 4">
    <name type="scientific">Streptococcus pluranimalium</name>
    <dbReference type="NCBI Taxonomy" id="82348"/>
    <lineage>
        <taxon>Bacteria</taxon>
        <taxon>Bacillati</taxon>
        <taxon>Bacillota</taxon>
        <taxon>Bacilli</taxon>
        <taxon>Lactobacillales</taxon>
        <taxon>Streptococcaceae</taxon>
        <taxon>Streptococcus</taxon>
    </lineage>
</organism>
<reference evidence="3 4" key="1">
    <citation type="submission" date="2017-07" db="EMBL/GenBank/DDBJ databases">
        <title>Streptococcus pluranimalium as cause of bovine abortion.</title>
        <authorList>
            <person name="Rodriguez Campos S."/>
            <person name="Gobeli Brawand S."/>
            <person name="Brodard I."/>
            <person name="Rychener L."/>
            <person name="Perreten V."/>
        </authorList>
    </citation>
    <scope>NUCLEOTIDE SEQUENCE [LARGE SCALE GENOMIC DNA]</scope>
    <source>
        <strain evidence="3 4">14A0014</strain>
    </source>
</reference>
<evidence type="ECO:0000259" key="2">
    <source>
        <dbReference type="PROSITE" id="PS51096"/>
    </source>
</evidence>
<dbReference type="InterPro" id="IPR004701">
    <property type="entry name" value="PTS_EIIA_man-typ"/>
</dbReference>
<keyword evidence="1 3" id="KW-0808">Transferase</keyword>
<dbReference type="EC" id="2.7.1.202" evidence="3"/>
<name>A0A345VHC7_9STRE</name>
<proteinExistence type="predicted"/>
<accession>A0A345VHC7</accession>
<protein>
    <submittedName>
        <fullName evidence="3">PTS system fructose-specific EIIA component</fullName>
        <ecNumber evidence="3">2.7.1.202</ecNumber>
    </submittedName>
</protein>
<dbReference type="GO" id="GO:0016020">
    <property type="term" value="C:membrane"/>
    <property type="evidence" value="ECO:0007669"/>
    <property type="project" value="InterPro"/>
</dbReference>
<dbReference type="AlphaFoldDB" id="A0A345VHC7"/>
<dbReference type="PANTHER" id="PTHR33799:SF1">
    <property type="entry name" value="PTS SYSTEM MANNOSE-SPECIFIC EIIAB COMPONENT-RELATED"/>
    <property type="match status" value="1"/>
</dbReference>